<dbReference type="SMART" id="SM00088">
    <property type="entry name" value="PINT"/>
    <property type="match status" value="1"/>
</dbReference>
<reference evidence="9" key="3">
    <citation type="submission" date="2018-10" db="EMBL/GenBank/DDBJ databases">
        <authorList>
            <person name="Hovde B."/>
            <person name="Zhang X."/>
        </authorList>
    </citation>
    <scope>NUCLEOTIDE SEQUENCE [LARGE SCALE GENOMIC DNA]</scope>
    <source>
        <strain evidence="9">UTEX 25</strain>
    </source>
</reference>
<dbReference type="KEGG" id="apro:F751_5088"/>
<comment type="subcellular location">
    <subcellularLocation>
        <location evidence="2">Cytoplasm</location>
    </subcellularLocation>
    <subcellularLocation>
        <location evidence="1">Nucleus</location>
    </subcellularLocation>
</comment>
<dbReference type="OrthoDB" id="422427at2759"/>
<dbReference type="eggNOG" id="KOG0686">
    <property type="taxonomic scope" value="Eukaryota"/>
</dbReference>
<accession>A0A087SEU2</accession>
<dbReference type="Proteomes" id="UP000279271">
    <property type="component" value="Unassembled WGS sequence"/>
</dbReference>
<keyword evidence="5" id="KW-0736">Signalosome</keyword>
<evidence type="ECO:0000256" key="5">
    <source>
        <dbReference type="ARBA" id="ARBA00022790"/>
    </source>
</evidence>
<dbReference type="PROSITE" id="PS50250">
    <property type="entry name" value="PCI"/>
    <property type="match status" value="1"/>
</dbReference>
<dbReference type="GO" id="GO:0005737">
    <property type="term" value="C:cytoplasm"/>
    <property type="evidence" value="ECO:0007669"/>
    <property type="project" value="UniProtKB-SubCell"/>
</dbReference>
<dbReference type="SUPFAM" id="SSF46785">
    <property type="entry name" value="Winged helix' DNA-binding domain"/>
    <property type="match status" value="1"/>
</dbReference>
<name>A0A087SEU2_AUXPR</name>
<evidence type="ECO:0000256" key="1">
    <source>
        <dbReference type="ARBA" id="ARBA00004123"/>
    </source>
</evidence>
<dbReference type="Pfam" id="PF01399">
    <property type="entry name" value="PCI"/>
    <property type="match status" value="1"/>
</dbReference>
<evidence type="ECO:0000256" key="3">
    <source>
        <dbReference type="ARBA" id="ARBA00008793"/>
    </source>
</evidence>
<dbReference type="Gene3D" id="1.25.40.570">
    <property type="match status" value="1"/>
</dbReference>
<reference evidence="9" key="4">
    <citation type="submission" date="2018-11" db="EMBL/GenBank/DDBJ databases">
        <title>Characterization of plant carbon substrate utilization by Auxenochlorella protothecoides.</title>
        <authorList>
            <person name="Vogler B.W."/>
            <person name="Starkenburg S.R."/>
            <person name="Sudasinghe N."/>
            <person name="Schambach J.Y."/>
            <person name="Rollin J.A."/>
            <person name="Pattathil S."/>
            <person name="Barry A.N."/>
        </authorList>
    </citation>
    <scope>NUCLEOTIDE SEQUENCE [LARGE SCALE GENOMIC DNA]</scope>
    <source>
        <strain evidence="9">UTEX 25</strain>
    </source>
</reference>
<dbReference type="AlphaFoldDB" id="A0A087SEU2"/>
<organism evidence="8 10">
    <name type="scientific">Auxenochlorella protothecoides</name>
    <name type="common">Green microalga</name>
    <name type="synonym">Chlorella protothecoides</name>
    <dbReference type="NCBI Taxonomy" id="3075"/>
    <lineage>
        <taxon>Eukaryota</taxon>
        <taxon>Viridiplantae</taxon>
        <taxon>Chlorophyta</taxon>
        <taxon>core chlorophytes</taxon>
        <taxon>Trebouxiophyceae</taxon>
        <taxon>Chlorellales</taxon>
        <taxon>Chlorellaceae</taxon>
        <taxon>Auxenochlorella</taxon>
    </lineage>
</organism>
<protein>
    <submittedName>
        <fullName evidence="8">COP9 signalosome complex subunit 1</fullName>
    </submittedName>
</protein>
<evidence type="ECO:0000313" key="8">
    <source>
        <dbReference type="EMBL" id="KFM24246.1"/>
    </source>
</evidence>
<dbReference type="InterPro" id="IPR019585">
    <property type="entry name" value="Rpn7/CSN1"/>
</dbReference>
<dbReference type="InterPro" id="IPR045135">
    <property type="entry name" value="Rpn7_N"/>
</dbReference>
<sequence length="481" mass="51090">MEIDAQADASLDLESLFSGATGAARLEHLLFVADKFKGQELELEALRLAADQLAAASNVKLHREVLERIGGRLGPAYVLDRPQLEAKERALAAQSSVLDADLAAARATQSKDAVRAAHRALADCWASQGAVNEAMKGYMRMREFCTQPDHVLTMCISIIKCAVAMRQWVHVAAYRKRGESVVASSTDTMAKSQLAAAGGLYSLSQAKFEEAARSYVEVSPDLGSEFSDVISAQDIATHGAMCALASLDRPALQSLVIDSPGFREHLESVPEIRDAVNSFHASRFADCLRHLEAARPGMELSPHLAPHLPALFKEIRRRGLELHARPYATLALSGMGAALGLIPADLEAELEALIVGGRLSARIDGAAGVLRAHRPDARAGALGAVLAAGEEFVAASRLLALRASVLQHGLVQVLLVAVYVEEWGEGTGTEGGHGLVLRAGSWTLGMYAWRRTWAASTLGFNVVCAALLARHSCGAGAGTEG</sequence>
<dbReference type="Pfam" id="PF10602">
    <property type="entry name" value="RPN7"/>
    <property type="match status" value="1"/>
</dbReference>
<dbReference type="InterPro" id="IPR036390">
    <property type="entry name" value="WH_DNA-bd_sf"/>
</dbReference>
<dbReference type="STRING" id="3075.A0A087SEU2"/>
<dbReference type="EMBL" id="QOKY01000151">
    <property type="protein sequence ID" value="RMZ56267.1"/>
    <property type="molecule type" value="Genomic_DNA"/>
</dbReference>
<evidence type="ECO:0000259" key="7">
    <source>
        <dbReference type="PROSITE" id="PS50250"/>
    </source>
</evidence>
<evidence type="ECO:0000256" key="6">
    <source>
        <dbReference type="ARBA" id="ARBA00023242"/>
    </source>
</evidence>
<dbReference type="Proteomes" id="UP000028924">
    <property type="component" value="Unassembled WGS sequence"/>
</dbReference>
<keyword evidence="6" id="KW-0539">Nucleus</keyword>
<gene>
    <name evidence="9" type="ORF">APUTEX25_002457</name>
    <name evidence="8" type="ORF">F751_5088</name>
</gene>
<keyword evidence="4" id="KW-0963">Cytoplasm</keyword>
<proteinExistence type="inferred from homology"/>
<dbReference type="GO" id="GO:0008180">
    <property type="term" value="C:COP9 signalosome"/>
    <property type="evidence" value="ECO:0007669"/>
    <property type="project" value="UniProtKB-KW"/>
</dbReference>
<dbReference type="PANTHER" id="PTHR14145">
    <property type="entry name" value="26S PROTESOME SUBUNIT 6"/>
    <property type="match status" value="1"/>
</dbReference>
<dbReference type="RefSeq" id="XP_011397133.1">
    <property type="nucleotide sequence ID" value="XM_011398831.1"/>
</dbReference>
<dbReference type="InterPro" id="IPR000717">
    <property type="entry name" value="PCI_dom"/>
</dbReference>
<keyword evidence="10" id="KW-1185">Reference proteome</keyword>
<dbReference type="PANTHER" id="PTHR14145:SF2">
    <property type="entry name" value="COP9 SIGNALOSOME COMPLEX SUBUNIT 1"/>
    <property type="match status" value="1"/>
</dbReference>
<feature type="domain" description="PCI" evidence="7">
    <location>
        <begin position="207"/>
        <end position="377"/>
    </location>
</feature>
<dbReference type="EMBL" id="KL662106">
    <property type="protein sequence ID" value="KFM24246.1"/>
    <property type="molecule type" value="Genomic_DNA"/>
</dbReference>
<evidence type="ECO:0000256" key="4">
    <source>
        <dbReference type="ARBA" id="ARBA00022490"/>
    </source>
</evidence>
<comment type="similarity">
    <text evidence="3">Belongs to the CSN1 family.</text>
</comment>
<reference evidence="11" key="2">
    <citation type="journal article" date="2018" name="Algal Res.">
        <title>Characterization of plant carbon substrate utilization by Auxenochlorella protothecoides.</title>
        <authorList>
            <person name="Vogler B.W."/>
            <person name="Starkenburg S.R."/>
            <person name="Sudasinghe N."/>
            <person name="Schambach J.Y."/>
            <person name="Rollin J.A."/>
            <person name="Pattathil S."/>
            <person name="Barry A.N."/>
        </authorList>
    </citation>
    <scope>NUCLEOTIDE SEQUENCE [LARGE SCALE GENOMIC DNA]</scope>
    <source>
        <strain evidence="11">UTEX 25</strain>
    </source>
</reference>
<evidence type="ECO:0000256" key="2">
    <source>
        <dbReference type="ARBA" id="ARBA00004496"/>
    </source>
</evidence>
<evidence type="ECO:0000313" key="11">
    <source>
        <dbReference type="Proteomes" id="UP000279271"/>
    </source>
</evidence>
<reference evidence="8 10" key="1">
    <citation type="journal article" date="2014" name="BMC Genomics">
        <title>Oil accumulation mechanisms of the oleaginous microalga Chlorella protothecoides revealed through its genome, transcriptomes, and proteomes.</title>
        <authorList>
            <person name="Gao C."/>
            <person name="Wang Y."/>
            <person name="Shen Y."/>
            <person name="Yan D."/>
            <person name="He X."/>
            <person name="Dai J."/>
            <person name="Wu Q."/>
        </authorList>
    </citation>
    <scope>NUCLEOTIDE SEQUENCE [LARGE SCALE GENOMIC DNA]</scope>
    <source>
        <strain evidence="8 10">0710</strain>
    </source>
</reference>
<dbReference type="GeneID" id="23616479"/>
<evidence type="ECO:0000313" key="9">
    <source>
        <dbReference type="EMBL" id="RMZ56267.1"/>
    </source>
</evidence>
<evidence type="ECO:0000313" key="10">
    <source>
        <dbReference type="Proteomes" id="UP000028924"/>
    </source>
</evidence>